<dbReference type="Proteomes" id="UP000996601">
    <property type="component" value="Unassembled WGS sequence"/>
</dbReference>
<organism evidence="1 2">
    <name type="scientific">Shinella lacus</name>
    <dbReference type="NCBI Taxonomy" id="2654216"/>
    <lineage>
        <taxon>Bacteria</taxon>
        <taxon>Pseudomonadati</taxon>
        <taxon>Pseudomonadota</taxon>
        <taxon>Alphaproteobacteria</taxon>
        <taxon>Hyphomicrobiales</taxon>
        <taxon>Rhizobiaceae</taxon>
        <taxon>Shinella</taxon>
    </lineage>
</organism>
<evidence type="ECO:0000313" key="1">
    <source>
        <dbReference type="EMBL" id="MCQ4630944.1"/>
    </source>
</evidence>
<comment type="caution">
    <text evidence="1">The sequence shown here is derived from an EMBL/GenBank/DDBJ whole genome shotgun (WGS) entry which is preliminary data.</text>
</comment>
<gene>
    <name evidence="1" type="ORF">GB927_012900</name>
</gene>
<name>A0ABT1R6X8_9HYPH</name>
<accession>A0ABT1R6X8</accession>
<sequence>MPTPVANKNRAGLMGPEHVKQLDGKADQTALDAAATTAANATAAVKADLATVITANRTAIVGDKLVANTASGAIVVTLPVTPAAGTPVRVYRDGANTVTIARNGSTIEGAAEDLVLDEDKRGVRMTYLFGTWKAFPEVLA</sequence>
<dbReference type="EMBL" id="WHSB02000004">
    <property type="protein sequence ID" value="MCQ4630944.1"/>
    <property type="molecule type" value="Genomic_DNA"/>
</dbReference>
<protein>
    <submittedName>
        <fullName evidence="1">Uncharacterized protein</fullName>
    </submittedName>
</protein>
<proteinExistence type="predicted"/>
<reference evidence="1" key="1">
    <citation type="submission" date="2021-07" db="EMBL/GenBank/DDBJ databases">
        <title>Shinella sp. nov., a novel member of the genus Shinella from water.</title>
        <authorList>
            <person name="Deng Y."/>
        </authorList>
    </citation>
    <scope>NUCLEOTIDE SEQUENCE</scope>
    <source>
        <strain evidence="1">CPCC 100929</strain>
    </source>
</reference>
<keyword evidence="2" id="KW-1185">Reference proteome</keyword>
<dbReference type="RefSeq" id="WP_256117382.1">
    <property type="nucleotide sequence ID" value="NZ_WHSB02000004.1"/>
</dbReference>
<evidence type="ECO:0000313" key="2">
    <source>
        <dbReference type="Proteomes" id="UP000996601"/>
    </source>
</evidence>